<evidence type="ECO:0000256" key="4">
    <source>
        <dbReference type="ARBA" id="ARBA00022917"/>
    </source>
</evidence>
<dbReference type="GO" id="GO:0030956">
    <property type="term" value="C:glutamyl-tRNA(Gln) amidotransferase complex"/>
    <property type="evidence" value="ECO:0007669"/>
    <property type="project" value="TreeGrafter"/>
</dbReference>
<feature type="domain" description="Aspartyl/Glutamyl-tRNA(Gln) amidotransferase subunit B/E catalytic" evidence="6">
    <location>
        <begin position="13"/>
        <end position="191"/>
    </location>
</feature>
<keyword evidence="8" id="KW-1185">Reference proteome</keyword>
<dbReference type="GO" id="GO:0050567">
    <property type="term" value="F:glutaminyl-tRNA synthase (glutamine-hydrolyzing) activity"/>
    <property type="evidence" value="ECO:0007669"/>
    <property type="project" value="TreeGrafter"/>
</dbReference>
<dbReference type="OrthoDB" id="1722066at2759"/>
<dbReference type="SUPFAM" id="SSF55931">
    <property type="entry name" value="Glutamine synthetase/guanido kinase"/>
    <property type="match status" value="1"/>
</dbReference>
<dbReference type="GO" id="GO:0005739">
    <property type="term" value="C:mitochondrion"/>
    <property type="evidence" value="ECO:0007669"/>
    <property type="project" value="TreeGrafter"/>
</dbReference>
<dbReference type="STRING" id="334426.A0A0R3P9W3"/>
<proteinExistence type="predicted"/>
<dbReference type="AlphaFoldDB" id="A0A0R3P9W3"/>
<dbReference type="EMBL" id="UYYA01000021">
    <property type="protein sequence ID" value="VDM51838.1"/>
    <property type="molecule type" value="Genomic_DNA"/>
</dbReference>
<dbReference type="GO" id="GO:0005524">
    <property type="term" value="F:ATP binding"/>
    <property type="evidence" value="ECO:0007669"/>
    <property type="project" value="UniProtKB-KW"/>
</dbReference>
<keyword evidence="3" id="KW-0067">ATP-binding</keyword>
<evidence type="ECO:0000259" key="6">
    <source>
        <dbReference type="Pfam" id="PF02934"/>
    </source>
</evidence>
<dbReference type="Pfam" id="PF02934">
    <property type="entry name" value="GatB_N"/>
    <property type="match status" value="1"/>
</dbReference>
<dbReference type="Pfam" id="PF02637">
    <property type="entry name" value="GatB_Yqey"/>
    <property type="match status" value="1"/>
</dbReference>
<protein>
    <submittedName>
        <fullName evidence="9">GatB_N domain-containing protein</fullName>
    </submittedName>
</protein>
<dbReference type="WBParaSite" id="ACOC_0000025201-mRNA-1">
    <property type="protein sequence ID" value="ACOC_0000025201-mRNA-1"/>
    <property type="gene ID" value="ACOC_0000025201"/>
</dbReference>
<dbReference type="Proteomes" id="UP000267027">
    <property type="component" value="Unassembled WGS sequence"/>
</dbReference>
<dbReference type="PANTHER" id="PTHR11659">
    <property type="entry name" value="GLUTAMYL-TRNA GLN AMIDOTRANSFERASE SUBUNIT B MITOCHONDRIAL AND PROKARYOTIC PET112-RELATED"/>
    <property type="match status" value="1"/>
</dbReference>
<keyword evidence="1" id="KW-0436">Ligase</keyword>
<dbReference type="GO" id="GO:0032543">
    <property type="term" value="P:mitochondrial translation"/>
    <property type="evidence" value="ECO:0007669"/>
    <property type="project" value="TreeGrafter"/>
</dbReference>
<keyword evidence="2" id="KW-0547">Nucleotide-binding</keyword>
<evidence type="ECO:0000313" key="8">
    <source>
        <dbReference type="Proteomes" id="UP000267027"/>
    </source>
</evidence>
<evidence type="ECO:0000256" key="1">
    <source>
        <dbReference type="ARBA" id="ARBA00022598"/>
    </source>
</evidence>
<keyword evidence="4" id="KW-0648">Protein biosynthesis</keyword>
<dbReference type="InterPro" id="IPR018027">
    <property type="entry name" value="Asn/Gln_amidotransferase"/>
</dbReference>
<evidence type="ECO:0000256" key="3">
    <source>
        <dbReference type="ARBA" id="ARBA00022840"/>
    </source>
</evidence>
<evidence type="ECO:0000256" key="2">
    <source>
        <dbReference type="ARBA" id="ARBA00022741"/>
    </source>
</evidence>
<evidence type="ECO:0000259" key="5">
    <source>
        <dbReference type="Pfam" id="PF02637"/>
    </source>
</evidence>
<dbReference type="PANTHER" id="PTHR11659:SF0">
    <property type="entry name" value="GLUTAMYL-TRNA(GLN) AMIDOTRANSFERASE SUBUNIT B, MITOCHONDRIAL"/>
    <property type="match status" value="1"/>
</dbReference>
<gene>
    <name evidence="7" type="ORF">ACOC_LOCUS253</name>
</gene>
<sequence length="384" mass="43830">MFHVYGKGISPYSKEIGIKQLQLEQDSGKTIHCGSSSFIDLNRAANKLMCLSGAPLVEVVSDPDFSTALEAMCFVQQLRLLLMHHQICKGELHKGHLRVDANISLSCQGEPGVRTEVKNINSFRHLHTAINFEIDRHYGVISSGGTVINETRMFDQQGRTTSMRDKEVKTDYRFTPEPNLPVVKIRSEWVKECKDSVSSSPNYVQYQKLGFEPRLAVFYAEDALLSRFVDLCAERIPIVGAQHFVTWLDELRMIMQRCKEVYPPQNPKFAKEFMTIIELYVCGRITKLRGLETLRTFVSELGDAKELFDTKNLWRITDENIIHNMVEEMFERNGKIVEKALAGHAKSLATLKRLLVDHSEKRIGVDDVLKAITQKLSELRRKPS</sequence>
<dbReference type="GO" id="GO:0070681">
    <property type="term" value="P:glutaminyl-tRNAGln biosynthesis via transamidation"/>
    <property type="evidence" value="ECO:0007669"/>
    <property type="project" value="TreeGrafter"/>
</dbReference>
<name>A0A0R3P9W3_ANGCS</name>
<dbReference type="InterPro" id="IPR006075">
    <property type="entry name" value="Asn/Gln-tRNA_Trfase_suB/E_cat"/>
</dbReference>
<reference evidence="7 8" key="2">
    <citation type="submission" date="2018-11" db="EMBL/GenBank/DDBJ databases">
        <authorList>
            <consortium name="Pathogen Informatics"/>
        </authorList>
    </citation>
    <scope>NUCLEOTIDE SEQUENCE [LARGE SCALE GENOMIC DNA]</scope>
    <source>
        <strain evidence="7 8">Costa Rica</strain>
    </source>
</reference>
<organism evidence="9">
    <name type="scientific">Angiostrongylus costaricensis</name>
    <name type="common">Nematode worm</name>
    <dbReference type="NCBI Taxonomy" id="334426"/>
    <lineage>
        <taxon>Eukaryota</taxon>
        <taxon>Metazoa</taxon>
        <taxon>Ecdysozoa</taxon>
        <taxon>Nematoda</taxon>
        <taxon>Chromadorea</taxon>
        <taxon>Rhabditida</taxon>
        <taxon>Rhabditina</taxon>
        <taxon>Rhabditomorpha</taxon>
        <taxon>Strongyloidea</taxon>
        <taxon>Metastrongylidae</taxon>
        <taxon>Angiostrongylus</taxon>
    </lineage>
</organism>
<dbReference type="OMA" id="CFVQQLR"/>
<evidence type="ECO:0000313" key="9">
    <source>
        <dbReference type="WBParaSite" id="ACOC_0000025201-mRNA-1"/>
    </source>
</evidence>
<dbReference type="InterPro" id="IPR017959">
    <property type="entry name" value="Asn/Gln-tRNA_amidoTrfase_suB/E"/>
</dbReference>
<reference evidence="9" key="1">
    <citation type="submission" date="2017-02" db="UniProtKB">
        <authorList>
            <consortium name="WormBaseParasite"/>
        </authorList>
    </citation>
    <scope>IDENTIFICATION</scope>
</reference>
<feature type="domain" description="Asn/Gln amidotransferase" evidence="5">
    <location>
        <begin position="270"/>
        <end position="351"/>
    </location>
</feature>
<dbReference type="InterPro" id="IPR014746">
    <property type="entry name" value="Gln_synth/guanido_kin_cat_dom"/>
</dbReference>
<accession>A0A0R3P9W3</accession>
<evidence type="ECO:0000313" key="7">
    <source>
        <dbReference type="EMBL" id="VDM51838.1"/>
    </source>
</evidence>